<evidence type="ECO:0000313" key="2">
    <source>
        <dbReference type="EMBL" id="EDQ85116.1"/>
    </source>
</evidence>
<dbReference type="KEGG" id="mbr:MONBRDRAFT_12226"/>
<feature type="region of interest" description="Disordered" evidence="1">
    <location>
        <begin position="149"/>
        <end position="235"/>
    </location>
</feature>
<evidence type="ECO:0000313" key="3">
    <source>
        <dbReference type="Proteomes" id="UP000001357"/>
    </source>
</evidence>
<organism evidence="2 3">
    <name type="scientific">Monosiga brevicollis</name>
    <name type="common">Choanoflagellate</name>
    <dbReference type="NCBI Taxonomy" id="81824"/>
    <lineage>
        <taxon>Eukaryota</taxon>
        <taxon>Choanoflagellata</taxon>
        <taxon>Craspedida</taxon>
        <taxon>Salpingoecidae</taxon>
        <taxon>Monosiga</taxon>
    </lineage>
</organism>
<keyword evidence="3" id="KW-1185">Reference proteome</keyword>
<reference evidence="2 3" key="1">
    <citation type="journal article" date="2008" name="Nature">
        <title>The genome of the choanoflagellate Monosiga brevicollis and the origin of metazoans.</title>
        <authorList>
            <consortium name="JGI Sequencing"/>
            <person name="King N."/>
            <person name="Westbrook M.J."/>
            <person name="Young S.L."/>
            <person name="Kuo A."/>
            <person name="Abedin M."/>
            <person name="Chapman J."/>
            <person name="Fairclough S."/>
            <person name="Hellsten U."/>
            <person name="Isogai Y."/>
            <person name="Letunic I."/>
            <person name="Marr M."/>
            <person name="Pincus D."/>
            <person name="Putnam N."/>
            <person name="Rokas A."/>
            <person name="Wright K.J."/>
            <person name="Zuzow R."/>
            <person name="Dirks W."/>
            <person name="Good M."/>
            <person name="Goodstein D."/>
            <person name="Lemons D."/>
            <person name="Li W."/>
            <person name="Lyons J.B."/>
            <person name="Morris A."/>
            <person name="Nichols S."/>
            <person name="Richter D.J."/>
            <person name="Salamov A."/>
            <person name="Bork P."/>
            <person name="Lim W.A."/>
            <person name="Manning G."/>
            <person name="Miller W.T."/>
            <person name="McGinnis W."/>
            <person name="Shapiro H."/>
            <person name="Tjian R."/>
            <person name="Grigoriev I.V."/>
            <person name="Rokhsar D."/>
        </authorList>
    </citation>
    <scope>NUCLEOTIDE SEQUENCE [LARGE SCALE GENOMIC DNA]</scope>
    <source>
        <strain evidence="3">MX1 / ATCC 50154</strain>
    </source>
</reference>
<evidence type="ECO:0000256" key="1">
    <source>
        <dbReference type="SAM" id="MobiDB-lite"/>
    </source>
</evidence>
<dbReference type="EMBL" id="CH991577">
    <property type="protein sequence ID" value="EDQ85116.1"/>
    <property type="molecule type" value="Genomic_DNA"/>
</dbReference>
<dbReference type="Proteomes" id="UP000001357">
    <property type="component" value="Unassembled WGS sequence"/>
</dbReference>
<protein>
    <submittedName>
        <fullName evidence="2">Uncharacterized protein</fullName>
    </submittedName>
</protein>
<sequence>MLGVGAARQECATGQDCHVFVGAPQILTTLPQLAQAPFDWYSYTGRFDASGQLQDLSPGPANLDTASEWPASVPNLPRATDHVAAAHVAQLARPPGQRQLGADETVDDDADGEMADDATCTTYLGVSRVARLAQDHSLSQEAAESLRAARSWSTLPSEASSELVRDTPTLVDEACTRPTSSSHADRADQDPIESSHGSLPSLPTWPASLPPALTHDPERAPGPPAKHPHRTNIPDLRVWRHNRQCDPRSLRAATLGPELLPFSQWQ</sequence>
<dbReference type="RefSeq" id="XP_001750120.1">
    <property type="nucleotide sequence ID" value="XM_001750068.1"/>
</dbReference>
<feature type="compositionally biased region" description="Polar residues" evidence="1">
    <location>
        <begin position="151"/>
        <end position="160"/>
    </location>
</feature>
<feature type="compositionally biased region" description="Acidic residues" evidence="1">
    <location>
        <begin position="104"/>
        <end position="114"/>
    </location>
</feature>
<dbReference type="AlphaFoldDB" id="A9VBL2"/>
<dbReference type="InParanoid" id="A9VBL2"/>
<name>A9VBL2_MONBE</name>
<accession>A9VBL2</accession>
<feature type="region of interest" description="Disordered" evidence="1">
    <location>
        <begin position="91"/>
        <end position="114"/>
    </location>
</feature>
<dbReference type="GeneID" id="5895342"/>
<gene>
    <name evidence="2" type="ORF">MONBRDRAFT_12226</name>
</gene>
<proteinExistence type="predicted"/>